<dbReference type="AlphaFoldDB" id="A0A2I0K1G6"/>
<comment type="caution">
    <text evidence="2">The sequence shown here is derived from an EMBL/GenBank/DDBJ whole genome shotgun (WGS) entry which is preliminary data.</text>
</comment>
<keyword evidence="3" id="KW-1185">Reference proteome</keyword>
<proteinExistence type="predicted"/>
<feature type="non-terminal residue" evidence="2">
    <location>
        <position position="1"/>
    </location>
</feature>
<organism evidence="2 3">
    <name type="scientific">Punica granatum</name>
    <name type="common">Pomegranate</name>
    <dbReference type="NCBI Taxonomy" id="22663"/>
    <lineage>
        <taxon>Eukaryota</taxon>
        <taxon>Viridiplantae</taxon>
        <taxon>Streptophyta</taxon>
        <taxon>Embryophyta</taxon>
        <taxon>Tracheophyta</taxon>
        <taxon>Spermatophyta</taxon>
        <taxon>Magnoliopsida</taxon>
        <taxon>eudicotyledons</taxon>
        <taxon>Gunneridae</taxon>
        <taxon>Pentapetalae</taxon>
        <taxon>rosids</taxon>
        <taxon>malvids</taxon>
        <taxon>Myrtales</taxon>
        <taxon>Lythraceae</taxon>
        <taxon>Punica</taxon>
    </lineage>
</organism>
<evidence type="ECO:0000256" key="1">
    <source>
        <dbReference type="SAM" id="Phobius"/>
    </source>
</evidence>
<reference evidence="2 3" key="1">
    <citation type="submission" date="2017-11" db="EMBL/GenBank/DDBJ databases">
        <title>De-novo sequencing of pomegranate (Punica granatum L.) genome.</title>
        <authorList>
            <person name="Akparov Z."/>
            <person name="Amiraslanov A."/>
            <person name="Hajiyeva S."/>
            <person name="Abbasov M."/>
            <person name="Kaur K."/>
            <person name="Hamwieh A."/>
            <person name="Solovyev V."/>
            <person name="Salamov A."/>
            <person name="Braich B."/>
            <person name="Kosarev P."/>
            <person name="Mahmoud A."/>
            <person name="Hajiyev E."/>
            <person name="Babayeva S."/>
            <person name="Izzatullayeva V."/>
            <person name="Mammadov A."/>
            <person name="Mammadov A."/>
            <person name="Sharifova S."/>
            <person name="Ojaghi J."/>
            <person name="Eynullazada K."/>
            <person name="Bayramov B."/>
            <person name="Abdulazimova A."/>
            <person name="Shahmuradov I."/>
        </authorList>
    </citation>
    <scope>NUCLEOTIDE SEQUENCE [LARGE SCALE GENOMIC DNA]</scope>
    <source>
        <strain evidence="3">cv. AG2017</strain>
        <tissue evidence="2">Leaf</tissue>
    </source>
</reference>
<keyword evidence="1" id="KW-0472">Membrane</keyword>
<keyword evidence="1" id="KW-1133">Transmembrane helix</keyword>
<sequence>FIVSSLLLGHNPCSHDPPVPPSALHLSSWATTLAALMLFIISLTTLQFDWDPFSLRQLFLIALSFAFAGGFVLEFTSRHEMRFVGRADAVSGNV</sequence>
<keyword evidence="1" id="KW-0812">Transmembrane</keyword>
<feature type="transmembrane region" description="Helical" evidence="1">
    <location>
        <begin position="58"/>
        <end position="76"/>
    </location>
</feature>
<dbReference type="Proteomes" id="UP000233551">
    <property type="component" value="Unassembled WGS sequence"/>
</dbReference>
<evidence type="ECO:0000313" key="2">
    <source>
        <dbReference type="EMBL" id="PKI62405.1"/>
    </source>
</evidence>
<name>A0A2I0K1G6_PUNGR</name>
<evidence type="ECO:0000313" key="3">
    <source>
        <dbReference type="Proteomes" id="UP000233551"/>
    </source>
</evidence>
<feature type="transmembrane region" description="Helical" evidence="1">
    <location>
        <begin position="26"/>
        <end position="46"/>
    </location>
</feature>
<dbReference type="EMBL" id="PGOL01000974">
    <property type="protein sequence ID" value="PKI62405.1"/>
    <property type="molecule type" value="Genomic_DNA"/>
</dbReference>
<accession>A0A2I0K1G6</accession>
<gene>
    <name evidence="2" type="ORF">CRG98_017211</name>
</gene>
<protein>
    <submittedName>
        <fullName evidence="2">Uncharacterized protein</fullName>
    </submittedName>
</protein>